<dbReference type="InterPro" id="IPR014729">
    <property type="entry name" value="Rossmann-like_a/b/a_fold"/>
</dbReference>
<dbReference type="GO" id="GO:0004592">
    <property type="term" value="F:pantoate-beta-alanine ligase activity"/>
    <property type="evidence" value="ECO:0007669"/>
    <property type="project" value="UniProtKB-UniRule"/>
</dbReference>
<dbReference type="FunFam" id="3.30.1300.10:FF:000001">
    <property type="entry name" value="Pantothenate synthetase"/>
    <property type="match status" value="1"/>
</dbReference>
<evidence type="ECO:0000256" key="2">
    <source>
        <dbReference type="ARBA" id="ARBA00009256"/>
    </source>
</evidence>
<accession>A0A7G1G4T6</accession>
<dbReference type="Pfam" id="PF02569">
    <property type="entry name" value="Pantoate_ligase"/>
    <property type="match status" value="1"/>
</dbReference>
<comment type="catalytic activity">
    <reaction evidence="7 8">
        <text>(R)-pantoate + beta-alanine + ATP = (R)-pantothenate + AMP + diphosphate + H(+)</text>
        <dbReference type="Rhea" id="RHEA:10912"/>
        <dbReference type="ChEBI" id="CHEBI:15378"/>
        <dbReference type="ChEBI" id="CHEBI:15980"/>
        <dbReference type="ChEBI" id="CHEBI:29032"/>
        <dbReference type="ChEBI" id="CHEBI:30616"/>
        <dbReference type="ChEBI" id="CHEBI:33019"/>
        <dbReference type="ChEBI" id="CHEBI:57966"/>
        <dbReference type="ChEBI" id="CHEBI:456215"/>
        <dbReference type="EC" id="6.3.2.1"/>
    </reaction>
</comment>
<dbReference type="SUPFAM" id="SSF52374">
    <property type="entry name" value="Nucleotidylyl transferase"/>
    <property type="match status" value="1"/>
</dbReference>
<dbReference type="GO" id="GO:0005829">
    <property type="term" value="C:cytosol"/>
    <property type="evidence" value="ECO:0007669"/>
    <property type="project" value="TreeGrafter"/>
</dbReference>
<dbReference type="FunCoup" id="A0A7G1G4T6">
    <property type="interactions" value="379"/>
</dbReference>
<keyword evidence="5 8" id="KW-0547">Nucleotide-binding</keyword>
<keyword evidence="3 8" id="KW-0436">Ligase</keyword>
<evidence type="ECO:0000256" key="1">
    <source>
        <dbReference type="ARBA" id="ARBA00004990"/>
    </source>
</evidence>
<dbReference type="InterPro" id="IPR042176">
    <property type="entry name" value="Pantoate_ligase_C"/>
</dbReference>
<feature type="binding site" evidence="8">
    <location>
        <begin position="184"/>
        <end position="187"/>
    </location>
    <ligand>
        <name>ATP</name>
        <dbReference type="ChEBI" id="CHEBI:30616"/>
    </ligand>
</feature>
<dbReference type="PANTHER" id="PTHR21299:SF1">
    <property type="entry name" value="PANTOATE--BETA-ALANINE LIGASE"/>
    <property type="match status" value="1"/>
</dbReference>
<organism evidence="9 10">
    <name type="scientific">Tepiditoga spiralis</name>
    <dbReference type="NCBI Taxonomy" id="2108365"/>
    <lineage>
        <taxon>Bacteria</taxon>
        <taxon>Thermotogati</taxon>
        <taxon>Thermotogota</taxon>
        <taxon>Thermotogae</taxon>
        <taxon>Petrotogales</taxon>
        <taxon>Petrotogaceae</taxon>
        <taxon>Tepiditoga</taxon>
    </lineage>
</organism>
<feature type="active site" description="Proton donor" evidence="8">
    <location>
        <position position="37"/>
    </location>
</feature>
<feature type="binding site" evidence="8">
    <location>
        <position position="61"/>
    </location>
    <ligand>
        <name>(R)-pantoate</name>
        <dbReference type="ChEBI" id="CHEBI:15980"/>
    </ligand>
</feature>
<evidence type="ECO:0000256" key="6">
    <source>
        <dbReference type="ARBA" id="ARBA00022840"/>
    </source>
</evidence>
<evidence type="ECO:0000256" key="4">
    <source>
        <dbReference type="ARBA" id="ARBA00022655"/>
    </source>
</evidence>
<name>A0A7G1G4T6_9BACT</name>
<dbReference type="RefSeq" id="WP_190613913.1">
    <property type="nucleotide sequence ID" value="NZ_AP018712.1"/>
</dbReference>
<dbReference type="PANTHER" id="PTHR21299">
    <property type="entry name" value="CYTIDYLATE KINASE/PANTOATE-BETA-ALANINE LIGASE"/>
    <property type="match status" value="1"/>
</dbReference>
<feature type="binding site" evidence="8">
    <location>
        <position position="61"/>
    </location>
    <ligand>
        <name>beta-alanine</name>
        <dbReference type="ChEBI" id="CHEBI:57966"/>
    </ligand>
</feature>
<keyword evidence="8" id="KW-0963">Cytoplasm</keyword>
<feature type="binding site" evidence="8">
    <location>
        <begin position="147"/>
        <end position="150"/>
    </location>
    <ligand>
        <name>ATP</name>
        <dbReference type="ChEBI" id="CHEBI:30616"/>
    </ligand>
</feature>
<evidence type="ECO:0000313" key="9">
    <source>
        <dbReference type="EMBL" id="BBE31401.1"/>
    </source>
</evidence>
<dbReference type="NCBIfam" id="TIGR00018">
    <property type="entry name" value="panC"/>
    <property type="match status" value="1"/>
</dbReference>
<dbReference type="HAMAP" id="MF_00158">
    <property type="entry name" value="PanC"/>
    <property type="match status" value="1"/>
</dbReference>
<dbReference type="Gene3D" id="3.30.1300.10">
    <property type="entry name" value="Pantoate-beta-alanine ligase, C-terminal domain"/>
    <property type="match status" value="1"/>
</dbReference>
<feature type="binding site" evidence="8">
    <location>
        <position position="176"/>
    </location>
    <ligand>
        <name>ATP</name>
        <dbReference type="ChEBI" id="CHEBI:30616"/>
    </ligand>
</feature>
<dbReference type="UniPathway" id="UPA00028">
    <property type="reaction ID" value="UER00005"/>
</dbReference>
<dbReference type="InterPro" id="IPR003721">
    <property type="entry name" value="Pantoate_ligase"/>
</dbReference>
<dbReference type="InParanoid" id="A0A7G1G4T6"/>
<dbReference type="EMBL" id="AP018712">
    <property type="protein sequence ID" value="BBE31401.1"/>
    <property type="molecule type" value="Genomic_DNA"/>
</dbReference>
<protein>
    <recommendedName>
        <fullName evidence="8">Pantothenate synthetase</fullName>
        <shortName evidence="8">PS</shortName>
        <ecNumber evidence="8">6.3.2.1</ecNumber>
    </recommendedName>
    <alternativeName>
        <fullName evidence="8">Pantoate--beta-alanine ligase</fullName>
    </alternativeName>
    <alternativeName>
        <fullName evidence="8">Pantoate-activating enzyme</fullName>
    </alternativeName>
</protein>
<comment type="pathway">
    <text evidence="1 8">Cofactor biosynthesis; (R)-pantothenate biosynthesis; (R)-pantothenate from (R)-pantoate and beta-alanine: step 1/1.</text>
</comment>
<keyword evidence="6 8" id="KW-0067">ATP-binding</keyword>
<feature type="binding site" evidence="8">
    <location>
        <begin position="30"/>
        <end position="37"/>
    </location>
    <ligand>
        <name>ATP</name>
        <dbReference type="ChEBI" id="CHEBI:30616"/>
    </ligand>
</feature>
<dbReference type="FunFam" id="3.40.50.620:FF:000013">
    <property type="entry name" value="Pantothenate synthetase"/>
    <property type="match status" value="1"/>
</dbReference>
<dbReference type="InterPro" id="IPR004821">
    <property type="entry name" value="Cyt_trans-like"/>
</dbReference>
<dbReference type="EC" id="6.3.2.1" evidence="8"/>
<dbReference type="AlphaFoldDB" id="A0A7G1G4T6"/>
<dbReference type="Gene3D" id="3.40.50.620">
    <property type="entry name" value="HUPs"/>
    <property type="match status" value="1"/>
</dbReference>
<dbReference type="KEGG" id="ocy:OSSY52_15420"/>
<comment type="miscellaneous">
    <text evidence="8">The reaction proceeds by a bi uni uni bi ping pong mechanism.</text>
</comment>
<gene>
    <name evidence="8 9" type="primary">panC</name>
    <name evidence="9" type="ORF">OSSY52_15420</name>
</gene>
<comment type="similarity">
    <text evidence="2 8">Belongs to the pantothenate synthetase family.</text>
</comment>
<dbReference type="GO" id="GO:0005524">
    <property type="term" value="F:ATP binding"/>
    <property type="evidence" value="ECO:0007669"/>
    <property type="project" value="UniProtKB-KW"/>
</dbReference>
<dbReference type="Proteomes" id="UP000516361">
    <property type="component" value="Chromosome"/>
</dbReference>
<sequence length="282" mass="32628">MKVIKNISEMKKISKKLVLDKKSIGFVPTMGYLHEGHLSLVEKARSENDIVIVSIFVNPTQFSPNEDLDKYPRDLERDENLLKPYNVDYIFNPEPNEMYPENYSTYVEETILSKGLCGASRPTHFRGVTTIVNRLFNIVKPTKAYFGQKDAQQFRVLRKMVRDLNMDVELVEMPIIREKDGLAKSSRNIYLNEEERKQALSLSNSLSLAEKSIKNGITNVKELISMMEKNFKNYPLAKIDYIEIREEDELKPLIDVKNKKIIIALAVYFGKTRLIDNKIINC</sequence>
<evidence type="ECO:0000256" key="3">
    <source>
        <dbReference type="ARBA" id="ARBA00022598"/>
    </source>
</evidence>
<evidence type="ECO:0000256" key="5">
    <source>
        <dbReference type="ARBA" id="ARBA00022741"/>
    </source>
</evidence>
<feature type="binding site" evidence="8">
    <location>
        <position position="153"/>
    </location>
    <ligand>
        <name>(R)-pantoate</name>
        <dbReference type="ChEBI" id="CHEBI:15980"/>
    </ligand>
</feature>
<dbReference type="CDD" id="cd00560">
    <property type="entry name" value="PanC"/>
    <property type="match status" value="1"/>
</dbReference>
<proteinExistence type="inferred from homology"/>
<reference evidence="9 10" key="1">
    <citation type="submission" date="2018-06" db="EMBL/GenBank/DDBJ databases">
        <title>Genome sequencing of Oceanotoga sp. sy52.</title>
        <authorList>
            <person name="Mori K."/>
        </authorList>
    </citation>
    <scope>NUCLEOTIDE SEQUENCE [LARGE SCALE GENOMIC DNA]</scope>
    <source>
        <strain evidence="10">sy52</strain>
    </source>
</reference>
<keyword evidence="10" id="KW-1185">Reference proteome</keyword>
<comment type="subcellular location">
    <subcellularLocation>
        <location evidence="8">Cytoplasm</location>
    </subcellularLocation>
</comment>
<comment type="function">
    <text evidence="8">Catalyzes the condensation of pantoate with beta-alanine in an ATP-dependent reaction via a pantoyl-adenylate intermediate.</text>
</comment>
<dbReference type="GO" id="GO:0015940">
    <property type="term" value="P:pantothenate biosynthetic process"/>
    <property type="evidence" value="ECO:0007669"/>
    <property type="project" value="UniProtKB-UniRule"/>
</dbReference>
<evidence type="ECO:0000256" key="8">
    <source>
        <dbReference type="HAMAP-Rule" id="MF_00158"/>
    </source>
</evidence>
<keyword evidence="4 8" id="KW-0566">Pantothenate biosynthesis</keyword>
<evidence type="ECO:0000313" key="10">
    <source>
        <dbReference type="Proteomes" id="UP000516361"/>
    </source>
</evidence>
<dbReference type="NCBIfam" id="TIGR00125">
    <property type="entry name" value="cyt_tran_rel"/>
    <property type="match status" value="1"/>
</dbReference>
<comment type="subunit">
    <text evidence="8">Homodimer.</text>
</comment>
<evidence type="ECO:0000256" key="7">
    <source>
        <dbReference type="ARBA" id="ARBA00048258"/>
    </source>
</evidence>